<feature type="signal peptide" evidence="2">
    <location>
        <begin position="1"/>
        <end position="22"/>
    </location>
</feature>
<gene>
    <name evidence="4" type="ORF">KMZ29_23695</name>
</gene>
<feature type="domain" description="Serine aminopeptidase S33" evidence="3">
    <location>
        <begin position="218"/>
        <end position="319"/>
    </location>
</feature>
<evidence type="ECO:0000313" key="5">
    <source>
        <dbReference type="Proteomes" id="UP000680839"/>
    </source>
</evidence>
<evidence type="ECO:0000259" key="3">
    <source>
        <dbReference type="Pfam" id="PF12146"/>
    </source>
</evidence>
<evidence type="ECO:0000256" key="1">
    <source>
        <dbReference type="ARBA" id="ARBA00022801"/>
    </source>
</evidence>
<sequence>MFHKLQSFVLLGFLALSQPVGAADILVDGVPLPSDATVAAAMPGSAFQQWSGVWVGVRSNNLKTILLVESVSDGAAKVVYAIGDNHITGIQRRWLRLEGIASGRTLKVTGQGFLATYEMTDGGGLKARFEGADRVTRATMTKADFASLTKPDAVVAWTRGKSEFLQTDLIEDGKPVRLEAVVFRPPGAGPFPLAVINHGSTGRGRDPGRFTETSFEIDLADFLNDRGWIVAFPQRRGRGKSDGCYDEGLAENRARYTGDIGVALRGADRALSDIDAAISALRQRQDVASGPVLVGGISRGGVLAVAYAGLHPEQVVGVINFVGGWLGEGSPTAIIVNRSLFERGASYRRSTIWLYGQYDSFYSIAHSRENFAAFEKAGGQGKFFDFDMPLGQGHTLVGHPNLWSGPLHSYLSSLAAAEN</sequence>
<protein>
    <submittedName>
        <fullName evidence="4">Alpha/beta hydrolase</fullName>
    </submittedName>
</protein>
<dbReference type="Gene3D" id="3.40.50.1820">
    <property type="entry name" value="alpha/beta hydrolase"/>
    <property type="match status" value="1"/>
</dbReference>
<proteinExistence type="predicted"/>
<dbReference type="PANTHER" id="PTHR22946">
    <property type="entry name" value="DIENELACTONE HYDROLASE DOMAIN-CONTAINING PROTEIN-RELATED"/>
    <property type="match status" value="1"/>
</dbReference>
<feature type="chain" id="PRO_5037355551" evidence="2">
    <location>
        <begin position="23"/>
        <end position="419"/>
    </location>
</feature>
<dbReference type="InterPro" id="IPR029058">
    <property type="entry name" value="AB_hydrolase_fold"/>
</dbReference>
<dbReference type="Proteomes" id="UP000680839">
    <property type="component" value="Chromosome"/>
</dbReference>
<organism evidence="4 5">
    <name type="scientific">Bradyrhizobium sediminis</name>
    <dbReference type="NCBI Taxonomy" id="2840469"/>
    <lineage>
        <taxon>Bacteria</taxon>
        <taxon>Pseudomonadati</taxon>
        <taxon>Pseudomonadota</taxon>
        <taxon>Alphaproteobacteria</taxon>
        <taxon>Hyphomicrobiales</taxon>
        <taxon>Nitrobacteraceae</taxon>
        <taxon>Bradyrhizobium</taxon>
    </lineage>
</organism>
<keyword evidence="2" id="KW-0732">Signal</keyword>
<dbReference type="Pfam" id="PF12146">
    <property type="entry name" value="Hydrolase_4"/>
    <property type="match status" value="1"/>
</dbReference>
<accession>A0A975NCM4</accession>
<dbReference type="PANTHER" id="PTHR22946:SF9">
    <property type="entry name" value="POLYKETIDE TRANSFERASE AF380"/>
    <property type="match status" value="1"/>
</dbReference>
<dbReference type="InterPro" id="IPR050261">
    <property type="entry name" value="FrsA_esterase"/>
</dbReference>
<dbReference type="RefSeq" id="WP_215621458.1">
    <property type="nucleotide sequence ID" value="NZ_CP076134.1"/>
</dbReference>
<dbReference type="AlphaFoldDB" id="A0A975NCM4"/>
<dbReference type="InterPro" id="IPR022742">
    <property type="entry name" value="Hydrolase_4"/>
</dbReference>
<dbReference type="SUPFAM" id="SSF53474">
    <property type="entry name" value="alpha/beta-Hydrolases"/>
    <property type="match status" value="1"/>
</dbReference>
<name>A0A975NCM4_9BRAD</name>
<dbReference type="GO" id="GO:0052689">
    <property type="term" value="F:carboxylic ester hydrolase activity"/>
    <property type="evidence" value="ECO:0007669"/>
    <property type="project" value="UniProtKB-ARBA"/>
</dbReference>
<keyword evidence="1 4" id="KW-0378">Hydrolase</keyword>
<evidence type="ECO:0000256" key="2">
    <source>
        <dbReference type="SAM" id="SignalP"/>
    </source>
</evidence>
<dbReference type="EMBL" id="CP076134">
    <property type="protein sequence ID" value="QWG12663.1"/>
    <property type="molecule type" value="Genomic_DNA"/>
</dbReference>
<reference evidence="4" key="1">
    <citation type="submission" date="2021-06" db="EMBL/GenBank/DDBJ databases">
        <title>Bradyrhizobium sp. S2-20-1 Genome sequencing.</title>
        <authorList>
            <person name="Jin L."/>
        </authorList>
    </citation>
    <scope>NUCLEOTIDE SEQUENCE</scope>
    <source>
        <strain evidence="4">S2-20-1</strain>
    </source>
</reference>
<evidence type="ECO:0000313" key="4">
    <source>
        <dbReference type="EMBL" id="QWG12663.1"/>
    </source>
</evidence>